<dbReference type="InterPro" id="IPR036600">
    <property type="entry name" value="PAH_sf"/>
</dbReference>
<dbReference type="InterPro" id="IPR003822">
    <property type="entry name" value="PAH"/>
</dbReference>
<dbReference type="PROSITE" id="PS51477">
    <property type="entry name" value="PAH"/>
    <property type="match status" value="2"/>
</dbReference>
<dbReference type="PANTHER" id="PTHR12346:SF1">
    <property type="entry name" value="PAIRED AMPHIPATHIC HELIX PROTEIN SIN3B"/>
    <property type="match status" value="1"/>
</dbReference>
<dbReference type="AlphaFoldDB" id="A0A401PRM4"/>
<dbReference type="PANTHER" id="PTHR12346">
    <property type="entry name" value="SIN3B-RELATED"/>
    <property type="match status" value="1"/>
</dbReference>
<keyword evidence="2 3" id="KW-0539">Nucleus</keyword>
<dbReference type="GO" id="GO:0003714">
    <property type="term" value="F:transcription corepressor activity"/>
    <property type="evidence" value="ECO:0007669"/>
    <property type="project" value="InterPro"/>
</dbReference>
<evidence type="ECO:0000313" key="5">
    <source>
        <dbReference type="EMBL" id="GCB75779.1"/>
    </source>
</evidence>
<evidence type="ECO:0000256" key="2">
    <source>
        <dbReference type="ARBA" id="ARBA00023242"/>
    </source>
</evidence>
<organism evidence="5 6">
    <name type="scientific">Scyliorhinus torazame</name>
    <name type="common">Cloudy catshark</name>
    <name type="synonym">Catulus torazame</name>
    <dbReference type="NCBI Taxonomy" id="75743"/>
    <lineage>
        <taxon>Eukaryota</taxon>
        <taxon>Metazoa</taxon>
        <taxon>Chordata</taxon>
        <taxon>Craniata</taxon>
        <taxon>Vertebrata</taxon>
        <taxon>Chondrichthyes</taxon>
        <taxon>Elasmobranchii</taxon>
        <taxon>Galeomorphii</taxon>
        <taxon>Galeoidea</taxon>
        <taxon>Carcharhiniformes</taxon>
        <taxon>Scyliorhinidae</taxon>
        <taxon>Scyliorhinus</taxon>
    </lineage>
</organism>
<evidence type="ECO:0008006" key="7">
    <source>
        <dbReference type="Google" id="ProtNLM"/>
    </source>
</evidence>
<reference evidence="5 6" key="1">
    <citation type="journal article" date="2018" name="Nat. Ecol. Evol.">
        <title>Shark genomes provide insights into elasmobranch evolution and the origin of vertebrates.</title>
        <authorList>
            <person name="Hara Y"/>
            <person name="Yamaguchi K"/>
            <person name="Onimaru K"/>
            <person name="Kadota M"/>
            <person name="Koyanagi M"/>
            <person name="Keeley SD"/>
            <person name="Tatsumi K"/>
            <person name="Tanaka K"/>
            <person name="Motone F"/>
            <person name="Kageyama Y"/>
            <person name="Nozu R"/>
            <person name="Adachi N"/>
            <person name="Nishimura O"/>
            <person name="Nakagawa R"/>
            <person name="Tanegashima C"/>
            <person name="Kiyatake I"/>
            <person name="Matsumoto R"/>
            <person name="Murakumo K"/>
            <person name="Nishida K"/>
            <person name="Terakita A"/>
            <person name="Kuratani S"/>
            <person name="Sato K"/>
            <person name="Hyodo S Kuraku.S."/>
        </authorList>
    </citation>
    <scope>NUCLEOTIDE SEQUENCE [LARGE SCALE GENOMIC DNA]</scope>
</reference>
<feature type="region of interest" description="Disordered" evidence="4">
    <location>
        <begin position="168"/>
        <end position="202"/>
    </location>
</feature>
<evidence type="ECO:0000256" key="1">
    <source>
        <dbReference type="ARBA" id="ARBA00004123"/>
    </source>
</evidence>
<dbReference type="OMA" id="TISRICC"/>
<dbReference type="GO" id="GO:0000122">
    <property type="term" value="P:negative regulation of transcription by RNA polymerase II"/>
    <property type="evidence" value="ECO:0007669"/>
    <property type="project" value="TreeGrafter"/>
</dbReference>
<evidence type="ECO:0000256" key="4">
    <source>
        <dbReference type="SAM" id="MobiDB-lite"/>
    </source>
</evidence>
<name>A0A401PRM4_SCYTO</name>
<dbReference type="FunFam" id="1.20.1160.11:FF:000001">
    <property type="entry name" value="Paired amphipathic helix protein Sin3"/>
    <property type="match status" value="1"/>
</dbReference>
<dbReference type="GO" id="GO:0070822">
    <property type="term" value="C:Sin3-type complex"/>
    <property type="evidence" value="ECO:0007669"/>
    <property type="project" value="TreeGrafter"/>
</dbReference>
<dbReference type="Proteomes" id="UP000288216">
    <property type="component" value="Unassembled WGS sequence"/>
</dbReference>
<keyword evidence="6" id="KW-1185">Reference proteome</keyword>
<proteinExistence type="predicted"/>
<gene>
    <name evidence="5" type="ORF">scyTo_0019056</name>
</gene>
<protein>
    <recommendedName>
        <fullName evidence="7">Histone deacetylase interacting domain-containing protein</fullName>
    </recommendedName>
</protein>
<dbReference type="SUPFAM" id="SSF47762">
    <property type="entry name" value="PAH2 domain"/>
    <property type="match status" value="2"/>
</dbReference>
<dbReference type="OrthoDB" id="10265969at2759"/>
<feature type="compositionally biased region" description="Polar residues" evidence="4">
    <location>
        <begin position="173"/>
        <end position="183"/>
    </location>
</feature>
<accession>A0A401PRM4</accession>
<dbReference type="STRING" id="75743.A0A401PRM4"/>
<comment type="subcellular location">
    <subcellularLocation>
        <location evidence="1 3">Nucleus</location>
    </subcellularLocation>
</comment>
<comment type="caution">
    <text evidence="5">The sequence shown here is derived from an EMBL/GenBank/DDBJ whole genome shotgun (WGS) entry which is preliminary data.</text>
</comment>
<feature type="compositionally biased region" description="Basic and acidic residues" evidence="4">
    <location>
        <begin position="186"/>
        <end position="202"/>
    </location>
</feature>
<dbReference type="Pfam" id="PF02671">
    <property type="entry name" value="PAH"/>
    <property type="match status" value="1"/>
</dbReference>
<dbReference type="Gene3D" id="1.20.1160.11">
    <property type="entry name" value="Paired amphipathic helix"/>
    <property type="match status" value="2"/>
</dbReference>
<feature type="region of interest" description="Disordered" evidence="4">
    <location>
        <begin position="1"/>
        <end position="26"/>
    </location>
</feature>
<dbReference type="EMBL" id="BFAA01013827">
    <property type="protein sequence ID" value="GCB75779.1"/>
    <property type="molecule type" value="Genomic_DNA"/>
</dbReference>
<evidence type="ECO:0000313" key="6">
    <source>
        <dbReference type="Proteomes" id="UP000288216"/>
    </source>
</evidence>
<sequence>MEMPGVNQGSELEPPPSQIQRRGGETMAKIQAHLQQIQTQSFVVQKQAQQQQFQRLKVEDALSYLDQVKMQFGNNPAVYNEFLDIMKEFKSQSIDTPGVIDRVSRLFQGHPDLILGFNAFLPPGYRIEIQKNKAVSVHGPTPAETQVLSVVAHEQAAATPTNIPAATVTPVTRSDSAPSQSPLVGQKDERAERRPIREELTPRLLDHHDDLASNDPHPVEFDNAISYVNKIKNRYLERPEVYKSFLEILHTYQVKVK</sequence>
<dbReference type="InterPro" id="IPR039774">
    <property type="entry name" value="Sin3-like"/>
</dbReference>
<evidence type="ECO:0000256" key="3">
    <source>
        <dbReference type="PROSITE-ProRule" id="PRU00810"/>
    </source>
</evidence>